<geneLocation type="plasmid" evidence="1 2">
    <name>pIKMIN-B502</name>
</geneLocation>
<dbReference type="RefSeq" id="WP_181671468.1">
    <property type="nucleotide sequence ID" value="NZ_CP054155.1"/>
</dbReference>
<accession>A0A7L6WN94</accession>
<reference evidence="1 2" key="1">
    <citation type="journal article" date="2020" name="Microbiol. Resour. Announc.">
        <title>Complete Genome Sequence of Streptococcus salivarius DB-B5, a Novel Probiotic Candidate Isolated from the Supragingival Plaque of a Healthy Female Subject.</title>
        <authorList>
            <person name="Fields F.R."/>
            <person name="Li X."/>
            <person name="Navarre W.W."/>
            <person name="Naito M."/>
        </authorList>
    </citation>
    <scope>NUCLEOTIDE SEQUENCE [LARGE SCALE GENOMIC DNA]</scope>
    <source>
        <strain evidence="1 2">DB-B5</strain>
        <plasmid evidence="1 2">pIKMIN-B502</plasmid>
    </source>
</reference>
<gene>
    <name evidence="1" type="ORF">HRE60_10690</name>
</gene>
<dbReference type="Proteomes" id="UP000516705">
    <property type="component" value="Plasmid pIKMIN-B502"/>
</dbReference>
<proteinExistence type="predicted"/>
<sequence length="239" mass="27270">MIDRVYQLGLRESIKSLAKLKQVSKSHFVKREATKALKCFEPISKDGAIDNDLLVEVIETNVRLTQQKDLIPDEEELAKAINIAVALFIYQLTLERVEIGQLYGVYNKLGGSKMRQTVDILDPRFMDDKVDMMSGDTIGQPSFRKLVENSLKRIGIEIPTAIKRPALVKHEKGQFQMLPNSYHRLLRVDQKMLADDVVYLLAEKEEITEAKSIFVMLDSYSFDESTLVASYEVTYGFND</sequence>
<keyword evidence="1" id="KW-0614">Plasmid</keyword>
<organism evidence="1 2">
    <name type="scientific">Streptococcus salivarius</name>
    <dbReference type="NCBI Taxonomy" id="1304"/>
    <lineage>
        <taxon>Bacteria</taxon>
        <taxon>Bacillati</taxon>
        <taxon>Bacillota</taxon>
        <taxon>Bacilli</taxon>
        <taxon>Lactobacillales</taxon>
        <taxon>Streptococcaceae</taxon>
        <taxon>Streptococcus</taxon>
    </lineage>
</organism>
<dbReference type="AlphaFoldDB" id="A0A7L6WN94"/>
<dbReference type="EMBL" id="CP054155">
    <property type="protein sequence ID" value="QMI52143.1"/>
    <property type="molecule type" value="Genomic_DNA"/>
</dbReference>
<evidence type="ECO:0000313" key="2">
    <source>
        <dbReference type="Proteomes" id="UP000516705"/>
    </source>
</evidence>
<protein>
    <submittedName>
        <fullName evidence="1">Uncharacterized protein</fullName>
    </submittedName>
</protein>
<name>A0A7L6WN94_STRSL</name>
<evidence type="ECO:0000313" key="1">
    <source>
        <dbReference type="EMBL" id="QMI52143.1"/>
    </source>
</evidence>